<dbReference type="GO" id="GO:0004479">
    <property type="term" value="F:methionyl-tRNA formyltransferase activity"/>
    <property type="evidence" value="ECO:0007669"/>
    <property type="project" value="UniProtKB-UniRule"/>
</dbReference>
<evidence type="ECO:0000256" key="7">
    <source>
        <dbReference type="ARBA" id="ARBA00048558"/>
    </source>
</evidence>
<evidence type="ECO:0000256" key="6">
    <source>
        <dbReference type="ARBA" id="ARBA00022917"/>
    </source>
</evidence>
<dbReference type="InterPro" id="IPR005793">
    <property type="entry name" value="Formyl_trans_C"/>
</dbReference>
<feature type="domain" description="Formyl transferase N-terminal" evidence="9">
    <location>
        <begin position="1"/>
        <end position="174"/>
    </location>
</feature>
<dbReference type="GO" id="GO:0005829">
    <property type="term" value="C:cytosol"/>
    <property type="evidence" value="ECO:0007669"/>
    <property type="project" value="TreeGrafter"/>
</dbReference>
<dbReference type="Pfam" id="PF00551">
    <property type="entry name" value="Formyl_trans_N"/>
    <property type="match status" value="1"/>
</dbReference>
<name>A0A368C536_9GAMM</name>
<dbReference type="CDD" id="cd08704">
    <property type="entry name" value="Met_tRNA_FMT_C"/>
    <property type="match status" value="1"/>
</dbReference>
<evidence type="ECO:0000256" key="3">
    <source>
        <dbReference type="ARBA" id="ARBA00012261"/>
    </source>
</evidence>
<dbReference type="EC" id="2.1.2.9" evidence="3 8"/>
<keyword evidence="6 8" id="KW-0648">Protein biosynthesis</keyword>
<dbReference type="InterPro" id="IPR044135">
    <property type="entry name" value="Met-tRNA-FMT_C"/>
</dbReference>
<accession>A0A368C536</accession>
<dbReference type="AlphaFoldDB" id="A0A368C536"/>
<dbReference type="InterPro" id="IPR036477">
    <property type="entry name" value="Formyl_transf_N_sf"/>
</dbReference>
<dbReference type="HAMAP" id="MF_00182">
    <property type="entry name" value="Formyl_trans"/>
    <property type="match status" value="1"/>
</dbReference>
<dbReference type="InterPro" id="IPR037022">
    <property type="entry name" value="Formyl_trans_C_sf"/>
</dbReference>
<evidence type="ECO:0000256" key="5">
    <source>
        <dbReference type="ARBA" id="ARBA00022679"/>
    </source>
</evidence>
<evidence type="ECO:0000256" key="2">
    <source>
        <dbReference type="ARBA" id="ARBA00010699"/>
    </source>
</evidence>
<evidence type="ECO:0000259" key="10">
    <source>
        <dbReference type="Pfam" id="PF02911"/>
    </source>
</evidence>
<dbReference type="Proteomes" id="UP000252915">
    <property type="component" value="Unassembled WGS sequence"/>
</dbReference>
<dbReference type="InterPro" id="IPR011034">
    <property type="entry name" value="Formyl_transferase-like_C_sf"/>
</dbReference>
<dbReference type="NCBIfam" id="TIGR00460">
    <property type="entry name" value="fmt"/>
    <property type="match status" value="1"/>
</dbReference>
<dbReference type="PANTHER" id="PTHR11138:SF5">
    <property type="entry name" value="METHIONYL-TRNA FORMYLTRANSFERASE, MITOCHONDRIAL"/>
    <property type="match status" value="1"/>
</dbReference>
<dbReference type="PANTHER" id="PTHR11138">
    <property type="entry name" value="METHIONYL-TRNA FORMYLTRANSFERASE"/>
    <property type="match status" value="1"/>
</dbReference>
<dbReference type="CDD" id="cd08646">
    <property type="entry name" value="FMT_core_Met-tRNA-FMT_N"/>
    <property type="match status" value="1"/>
</dbReference>
<evidence type="ECO:0000256" key="4">
    <source>
        <dbReference type="ARBA" id="ARBA00016014"/>
    </source>
</evidence>
<comment type="function">
    <text evidence="1 8">Attaches a formyl group to the free amino group of methionyl-tRNA(fMet). The formyl group appears to play a dual role in the initiator identity of N-formylmethionyl-tRNA by promoting its recognition by IF2 and preventing the misappropriation of this tRNA by the elongation apparatus.</text>
</comment>
<dbReference type="SUPFAM" id="SSF53328">
    <property type="entry name" value="Formyltransferase"/>
    <property type="match status" value="1"/>
</dbReference>
<dbReference type="Pfam" id="PF02911">
    <property type="entry name" value="Formyl_trans_C"/>
    <property type="match status" value="1"/>
</dbReference>
<sequence length="307" mass="34230">MNIAFVGSPQISAKILEELHKDGFNIPLVISQPDKRKKRGQSVDLSEVSTMARNLGLNTLKPLDLNDSAFRKKVEAIDIDFLVVSAYGKILPGWMLNVAHKMCINIHYSLLPKYRGASPIQTSLINGDSETGISFIKMNEKMDEGDLIKTLVLDIKKTDDKISLENRLSTLAANNIAGVLNSVNINSFNLNKQNHKDASYCIKVNKSDGRIDFGDSSNNIINKFRAYKGWPDSYFLYKDTVIKIHEMHELKDAESGISGEIINFDSNGIVVKTSDTAIVITHLQFPNKKIISAQDANNSYSDFFLKS</sequence>
<evidence type="ECO:0000259" key="9">
    <source>
        <dbReference type="Pfam" id="PF00551"/>
    </source>
</evidence>
<dbReference type="Gene3D" id="3.10.25.10">
    <property type="entry name" value="Formyl transferase, C-terminal domain"/>
    <property type="match status" value="1"/>
</dbReference>
<evidence type="ECO:0000256" key="1">
    <source>
        <dbReference type="ARBA" id="ARBA00002606"/>
    </source>
</evidence>
<organism evidence="11 12">
    <name type="scientific">SAR86 cluster bacterium</name>
    <dbReference type="NCBI Taxonomy" id="2030880"/>
    <lineage>
        <taxon>Bacteria</taxon>
        <taxon>Pseudomonadati</taxon>
        <taxon>Pseudomonadota</taxon>
        <taxon>Gammaproteobacteria</taxon>
        <taxon>SAR86 cluster</taxon>
    </lineage>
</organism>
<keyword evidence="5 8" id="KW-0808">Transferase</keyword>
<comment type="caution">
    <text evidence="11">The sequence shown here is derived from an EMBL/GenBank/DDBJ whole genome shotgun (WGS) entry which is preliminary data.</text>
</comment>
<feature type="binding site" evidence="8">
    <location>
        <begin position="109"/>
        <end position="112"/>
    </location>
    <ligand>
        <name>(6S)-5,6,7,8-tetrahydrofolate</name>
        <dbReference type="ChEBI" id="CHEBI:57453"/>
    </ligand>
</feature>
<evidence type="ECO:0000256" key="8">
    <source>
        <dbReference type="HAMAP-Rule" id="MF_00182"/>
    </source>
</evidence>
<gene>
    <name evidence="8" type="primary">fmt</name>
    <name evidence="11" type="ORF">DBW92_02970</name>
</gene>
<dbReference type="EMBL" id="QOPI01000014">
    <property type="protein sequence ID" value="RCL44515.1"/>
    <property type="molecule type" value="Genomic_DNA"/>
</dbReference>
<proteinExistence type="inferred from homology"/>
<dbReference type="InterPro" id="IPR005794">
    <property type="entry name" value="Fmt"/>
</dbReference>
<comment type="similarity">
    <text evidence="2 8">Belongs to the Fmt family.</text>
</comment>
<dbReference type="Gene3D" id="3.40.50.170">
    <property type="entry name" value="Formyl transferase, N-terminal domain"/>
    <property type="match status" value="1"/>
</dbReference>
<protein>
    <recommendedName>
        <fullName evidence="4 8">Methionyl-tRNA formyltransferase</fullName>
        <ecNumber evidence="3 8">2.1.2.9</ecNumber>
    </recommendedName>
</protein>
<reference evidence="11 12" key="1">
    <citation type="journal article" date="2018" name="Microbiome">
        <title>Fine metagenomic profile of the Mediterranean stratified and mixed water columns revealed by assembly and recruitment.</title>
        <authorList>
            <person name="Haro-Moreno J.M."/>
            <person name="Lopez-Perez M."/>
            <person name="De La Torre J.R."/>
            <person name="Picazo A."/>
            <person name="Camacho A."/>
            <person name="Rodriguez-Valera F."/>
        </authorList>
    </citation>
    <scope>NUCLEOTIDE SEQUENCE [LARGE SCALE GENOMIC DNA]</scope>
    <source>
        <strain evidence="11">MED-G78</strain>
    </source>
</reference>
<dbReference type="InterPro" id="IPR041711">
    <property type="entry name" value="Met-tRNA-FMT_N"/>
</dbReference>
<comment type="catalytic activity">
    <reaction evidence="7 8">
        <text>L-methionyl-tRNA(fMet) + (6R)-10-formyltetrahydrofolate = N-formyl-L-methionyl-tRNA(fMet) + (6S)-5,6,7,8-tetrahydrofolate + H(+)</text>
        <dbReference type="Rhea" id="RHEA:24380"/>
        <dbReference type="Rhea" id="RHEA-COMP:9952"/>
        <dbReference type="Rhea" id="RHEA-COMP:9953"/>
        <dbReference type="ChEBI" id="CHEBI:15378"/>
        <dbReference type="ChEBI" id="CHEBI:57453"/>
        <dbReference type="ChEBI" id="CHEBI:78530"/>
        <dbReference type="ChEBI" id="CHEBI:78844"/>
        <dbReference type="ChEBI" id="CHEBI:195366"/>
        <dbReference type="EC" id="2.1.2.9"/>
    </reaction>
</comment>
<dbReference type="InterPro" id="IPR002376">
    <property type="entry name" value="Formyl_transf_N"/>
</dbReference>
<evidence type="ECO:0000313" key="12">
    <source>
        <dbReference type="Proteomes" id="UP000252915"/>
    </source>
</evidence>
<feature type="domain" description="Formyl transferase C-terminal" evidence="10">
    <location>
        <begin position="203"/>
        <end position="300"/>
    </location>
</feature>
<dbReference type="SUPFAM" id="SSF50486">
    <property type="entry name" value="FMT C-terminal domain-like"/>
    <property type="match status" value="1"/>
</dbReference>
<evidence type="ECO:0000313" key="11">
    <source>
        <dbReference type="EMBL" id="RCL44515.1"/>
    </source>
</evidence>